<reference evidence="3 4" key="1">
    <citation type="submission" date="2020-06" db="EMBL/GenBank/DDBJ databases">
        <authorList>
            <person name="Hwang Y.J."/>
        </authorList>
    </citation>
    <scope>NUCLEOTIDE SEQUENCE [LARGE SCALE GENOMIC DNA]</scope>
    <source>
        <strain evidence="3 4">KUDC8001</strain>
    </source>
</reference>
<keyword evidence="4" id="KW-1185">Reference proteome</keyword>
<dbReference type="SUPFAM" id="SSF101874">
    <property type="entry name" value="YceI-like"/>
    <property type="match status" value="1"/>
</dbReference>
<feature type="chain" id="PRO_5029709105" evidence="1">
    <location>
        <begin position="26"/>
        <end position="207"/>
    </location>
</feature>
<feature type="signal peptide" evidence="1">
    <location>
        <begin position="1"/>
        <end position="25"/>
    </location>
</feature>
<sequence length="207" mass="22768">MKSILTFCTLLFINVLLLLSSCKHTEPEAKETYVLDNNSVAEWKGSSPALFHEGDFSVSSTNLKVVNAKIKSGTFTIPIASIRNFDLSEEVKPQLLNHLKSPDFFNLALYPEASFTIVQVTPYTGKESTAIIGANYLVNGNFTLLGKTNSISFPAKININNKKLTAEATFTLDRTKWGMNYAADPALGEHHILPAVSIHLLLNGHRS</sequence>
<dbReference type="Pfam" id="PF04264">
    <property type="entry name" value="YceI"/>
    <property type="match status" value="1"/>
</dbReference>
<evidence type="ECO:0000256" key="1">
    <source>
        <dbReference type="SAM" id="SignalP"/>
    </source>
</evidence>
<keyword evidence="1" id="KW-0732">Signal</keyword>
<dbReference type="KEGG" id="add:HUW48_09970"/>
<dbReference type="SMART" id="SM00867">
    <property type="entry name" value="YceI"/>
    <property type="match status" value="1"/>
</dbReference>
<gene>
    <name evidence="3" type="ORF">HUW48_09970</name>
</gene>
<dbReference type="RefSeq" id="WP_182415526.1">
    <property type="nucleotide sequence ID" value="NZ_CP055153.1"/>
</dbReference>
<feature type="domain" description="Lipid/polyisoprenoid-binding YceI-like" evidence="2">
    <location>
        <begin position="32"/>
        <end position="205"/>
    </location>
</feature>
<dbReference type="PANTHER" id="PTHR34406">
    <property type="entry name" value="PROTEIN YCEI"/>
    <property type="match status" value="1"/>
</dbReference>
<dbReference type="PROSITE" id="PS51257">
    <property type="entry name" value="PROKAR_LIPOPROTEIN"/>
    <property type="match status" value="1"/>
</dbReference>
<dbReference type="InterPro" id="IPR007372">
    <property type="entry name" value="Lipid/polyisoprenoid-bd_YceI"/>
</dbReference>
<dbReference type="InterPro" id="IPR036761">
    <property type="entry name" value="TTHA0802/YceI-like_sf"/>
</dbReference>
<accession>A0A7L7L6A0</accession>
<name>A0A7L7L6A0_9BACT</name>
<evidence type="ECO:0000313" key="3">
    <source>
        <dbReference type="EMBL" id="QMU28338.1"/>
    </source>
</evidence>
<evidence type="ECO:0000259" key="2">
    <source>
        <dbReference type="SMART" id="SM00867"/>
    </source>
</evidence>
<dbReference type="Gene3D" id="2.40.128.110">
    <property type="entry name" value="Lipid/polyisoprenoid-binding, YceI-like"/>
    <property type="match status" value="1"/>
</dbReference>
<dbReference type="EMBL" id="CP055153">
    <property type="protein sequence ID" value="QMU28338.1"/>
    <property type="molecule type" value="Genomic_DNA"/>
</dbReference>
<dbReference type="Proteomes" id="UP000514509">
    <property type="component" value="Chromosome"/>
</dbReference>
<dbReference type="PANTHER" id="PTHR34406:SF1">
    <property type="entry name" value="PROTEIN YCEI"/>
    <property type="match status" value="1"/>
</dbReference>
<protein>
    <submittedName>
        <fullName evidence="3">YceI family protein</fullName>
    </submittedName>
</protein>
<dbReference type="AlphaFoldDB" id="A0A7L7L6A0"/>
<reference evidence="3 4" key="2">
    <citation type="submission" date="2020-08" db="EMBL/GenBank/DDBJ databases">
        <title>Adhaeribacter dokdonensis sp. nov., isolated from the rhizosphere of Elymus tsukushiensis, a plant native to the Dokdo Islands, Republic of Korea.</title>
        <authorList>
            <person name="Ghim S.Y."/>
        </authorList>
    </citation>
    <scope>NUCLEOTIDE SEQUENCE [LARGE SCALE GENOMIC DNA]</scope>
    <source>
        <strain evidence="3 4">KUDC8001</strain>
    </source>
</reference>
<organism evidence="3 4">
    <name type="scientific">Adhaeribacter radiodurans</name>
    <dbReference type="NCBI Taxonomy" id="2745197"/>
    <lineage>
        <taxon>Bacteria</taxon>
        <taxon>Pseudomonadati</taxon>
        <taxon>Bacteroidota</taxon>
        <taxon>Cytophagia</taxon>
        <taxon>Cytophagales</taxon>
        <taxon>Hymenobacteraceae</taxon>
        <taxon>Adhaeribacter</taxon>
    </lineage>
</organism>
<proteinExistence type="predicted"/>
<evidence type="ECO:0000313" key="4">
    <source>
        <dbReference type="Proteomes" id="UP000514509"/>
    </source>
</evidence>